<evidence type="ECO:0000313" key="2">
    <source>
        <dbReference type="Proteomes" id="UP001285263"/>
    </source>
</evidence>
<protein>
    <submittedName>
        <fullName evidence="1">Nucleotide pyrophosphohydrolase</fullName>
    </submittedName>
</protein>
<dbReference type="InterPro" id="IPR025984">
    <property type="entry name" value="DCTPP"/>
</dbReference>
<dbReference type="Pfam" id="PF12643">
    <property type="entry name" value="MazG-like"/>
    <property type="match status" value="1"/>
</dbReference>
<dbReference type="InterPro" id="IPR052555">
    <property type="entry name" value="dCTP_Pyrophosphatase"/>
</dbReference>
<proteinExistence type="predicted"/>
<sequence>MDIEQLQQRLRDFAAERAWQPYLTPKNLAMAMVVEAAELVEIFQWMTPEESQAIKADPRKHEHLGEEIADVLLYLLQIADCSGVDVEAAVERKLAMNALKYPPGMPDATG</sequence>
<dbReference type="CDD" id="cd11537">
    <property type="entry name" value="NTP-PPase_RS21-C6_like"/>
    <property type="match status" value="1"/>
</dbReference>
<dbReference type="PANTHER" id="PTHR46523:SF1">
    <property type="entry name" value="DCTP PYROPHOSPHATASE 1"/>
    <property type="match status" value="1"/>
</dbReference>
<dbReference type="PANTHER" id="PTHR46523">
    <property type="entry name" value="DCTP PYROPHOSPHATASE 1"/>
    <property type="match status" value="1"/>
</dbReference>
<accession>A0ABU5DHX5</accession>
<gene>
    <name evidence="1" type="ORF">SNE35_09445</name>
</gene>
<name>A0ABU5DHX5_9BURK</name>
<keyword evidence="2" id="KW-1185">Reference proteome</keyword>
<dbReference type="RefSeq" id="WP_320422644.1">
    <property type="nucleotide sequence ID" value="NZ_JAXCLA010000003.1"/>
</dbReference>
<dbReference type="SUPFAM" id="SSF101386">
    <property type="entry name" value="all-alpha NTP pyrophosphatases"/>
    <property type="match status" value="1"/>
</dbReference>
<dbReference type="Gene3D" id="1.10.287.1080">
    <property type="entry name" value="MazG-like"/>
    <property type="match status" value="1"/>
</dbReference>
<comment type="caution">
    <text evidence="1">The sequence shown here is derived from an EMBL/GenBank/DDBJ whole genome shotgun (WGS) entry which is preliminary data.</text>
</comment>
<evidence type="ECO:0000313" key="1">
    <source>
        <dbReference type="EMBL" id="MDY0744732.1"/>
    </source>
</evidence>
<dbReference type="Proteomes" id="UP001285263">
    <property type="component" value="Unassembled WGS sequence"/>
</dbReference>
<dbReference type="EMBL" id="JAXCLA010000003">
    <property type="protein sequence ID" value="MDY0744732.1"/>
    <property type="molecule type" value="Genomic_DNA"/>
</dbReference>
<organism evidence="1 2">
    <name type="scientific">Roseateles agri</name>
    <dbReference type="NCBI Taxonomy" id="3098619"/>
    <lineage>
        <taxon>Bacteria</taxon>
        <taxon>Pseudomonadati</taxon>
        <taxon>Pseudomonadota</taxon>
        <taxon>Betaproteobacteria</taxon>
        <taxon>Burkholderiales</taxon>
        <taxon>Sphaerotilaceae</taxon>
        <taxon>Roseateles</taxon>
    </lineage>
</organism>
<dbReference type="PIRSF" id="PIRSF029826">
    <property type="entry name" value="UCP029826_pph"/>
    <property type="match status" value="1"/>
</dbReference>
<reference evidence="1 2" key="1">
    <citation type="submission" date="2023-11" db="EMBL/GenBank/DDBJ databases">
        <title>Paucibacter sp. nov., isolated from fresh soil in Korea.</title>
        <authorList>
            <person name="Le N.T.T."/>
        </authorList>
    </citation>
    <scope>NUCLEOTIDE SEQUENCE [LARGE SCALE GENOMIC DNA]</scope>
    <source>
        <strain evidence="1 2">R3-3</strain>
    </source>
</reference>